<dbReference type="InterPro" id="IPR022742">
    <property type="entry name" value="Hydrolase_4"/>
</dbReference>
<dbReference type="PANTHER" id="PTHR43798">
    <property type="entry name" value="MONOACYLGLYCEROL LIPASE"/>
    <property type="match status" value="1"/>
</dbReference>
<organism evidence="3">
    <name type="scientific">Roseihalotalea indica</name>
    <dbReference type="NCBI Taxonomy" id="2867963"/>
    <lineage>
        <taxon>Bacteria</taxon>
        <taxon>Pseudomonadati</taxon>
        <taxon>Bacteroidota</taxon>
        <taxon>Cytophagia</taxon>
        <taxon>Cytophagales</taxon>
        <taxon>Catalimonadaceae</taxon>
        <taxon>Roseihalotalea</taxon>
    </lineage>
</organism>
<reference evidence="3" key="2">
    <citation type="journal article" date="2024" name="Antonie Van Leeuwenhoek">
        <title>Roseihalotalea indica gen. nov., sp. nov., a halophilic Bacteroidetes from mesopelagic Southwest Indian Ocean with higher carbohydrate metabolic potential.</title>
        <authorList>
            <person name="Chen B."/>
            <person name="Zhang M."/>
            <person name="Lin D."/>
            <person name="Ye J."/>
            <person name="Tang K."/>
        </authorList>
    </citation>
    <scope>NUCLEOTIDE SEQUENCE</scope>
    <source>
        <strain evidence="3">TK19036</strain>
    </source>
</reference>
<keyword evidence="3" id="KW-0378">Hydrolase</keyword>
<evidence type="ECO:0000256" key="1">
    <source>
        <dbReference type="SAM" id="MobiDB-lite"/>
    </source>
</evidence>
<proteinExistence type="predicted"/>
<dbReference type="PANTHER" id="PTHR43798:SF33">
    <property type="entry name" value="HYDROLASE, PUTATIVE (AFU_ORTHOLOGUE AFUA_2G14860)-RELATED"/>
    <property type="match status" value="1"/>
</dbReference>
<protein>
    <submittedName>
        <fullName evidence="3">Alpha/beta hydrolase</fullName>
    </submittedName>
</protein>
<accession>A0AA49JI14</accession>
<dbReference type="SUPFAM" id="SSF53474">
    <property type="entry name" value="alpha/beta-Hydrolases"/>
    <property type="match status" value="1"/>
</dbReference>
<sequence>MKEPIIIQGEEKNLGRPPYHPAKSNRKLRIIKKGLQVIQHIAPEKAANIIWHYFTRPGKSRFSEAQSAFLEEAITQMISYQGHQIATYQWGHDGPKILLCHGWRSKSADFRRMVTALVAEGYVVEGIDMKAHGNSDGEYTALPEFIEIFKNYYVKNGPYHAVIGYSMGGLAAGMALAEITPSIHPKHLLLIASPPYVRYFFYDIVKSAGCGDRVYHRFCDLVEKHYYKPVDYYDLRDKQPLLNDIDIHLIYDEDDQTVPLEKGKGLWTYLPRATFVHTKKMGHYRIIANEKIIEYIAHALHQVKYSVKA</sequence>
<dbReference type="Pfam" id="PF12146">
    <property type="entry name" value="Hydrolase_4"/>
    <property type="match status" value="1"/>
</dbReference>
<dbReference type="GO" id="GO:0016787">
    <property type="term" value="F:hydrolase activity"/>
    <property type="evidence" value="ECO:0007669"/>
    <property type="project" value="UniProtKB-KW"/>
</dbReference>
<dbReference type="GO" id="GO:0016020">
    <property type="term" value="C:membrane"/>
    <property type="evidence" value="ECO:0007669"/>
    <property type="project" value="TreeGrafter"/>
</dbReference>
<evidence type="ECO:0000259" key="2">
    <source>
        <dbReference type="Pfam" id="PF12146"/>
    </source>
</evidence>
<dbReference type="InterPro" id="IPR029058">
    <property type="entry name" value="AB_hydrolase_fold"/>
</dbReference>
<reference evidence="3" key="1">
    <citation type="journal article" date="2023" name="Comput. Struct. Biotechnol. J.">
        <title>Discovery of a novel marine Bacteroidetes with a rich repertoire of carbohydrate-active enzymes.</title>
        <authorList>
            <person name="Chen B."/>
            <person name="Liu G."/>
            <person name="Chen Q."/>
            <person name="Wang H."/>
            <person name="Liu L."/>
            <person name="Tang K."/>
        </authorList>
    </citation>
    <scope>NUCLEOTIDE SEQUENCE</scope>
    <source>
        <strain evidence="3">TK19036</strain>
    </source>
</reference>
<name>A0AA49JI14_9BACT</name>
<feature type="domain" description="Serine aminopeptidase S33" evidence="2">
    <location>
        <begin position="97"/>
        <end position="181"/>
    </location>
</feature>
<feature type="region of interest" description="Disordered" evidence="1">
    <location>
        <begin position="1"/>
        <end position="21"/>
    </location>
</feature>
<dbReference type="EMBL" id="CP120682">
    <property type="protein sequence ID" value="WKN39355.1"/>
    <property type="molecule type" value="Genomic_DNA"/>
</dbReference>
<dbReference type="InterPro" id="IPR050266">
    <property type="entry name" value="AB_hydrolase_sf"/>
</dbReference>
<dbReference type="Gene3D" id="3.40.50.1820">
    <property type="entry name" value="alpha/beta hydrolase"/>
    <property type="match status" value="1"/>
</dbReference>
<gene>
    <name evidence="3" type="ORF">K4G66_11700</name>
</gene>
<evidence type="ECO:0000313" key="3">
    <source>
        <dbReference type="EMBL" id="WKN39355.1"/>
    </source>
</evidence>
<dbReference type="AlphaFoldDB" id="A0AA49JI14"/>
<feature type="compositionally biased region" description="Basic and acidic residues" evidence="1">
    <location>
        <begin position="1"/>
        <end position="14"/>
    </location>
</feature>